<evidence type="ECO:0000256" key="1">
    <source>
        <dbReference type="ARBA" id="ARBA00004395"/>
    </source>
</evidence>
<evidence type="ECO:0000259" key="7">
    <source>
        <dbReference type="Pfam" id="PF20649"/>
    </source>
</evidence>
<proteinExistence type="predicted"/>
<dbReference type="InterPro" id="IPR019465">
    <property type="entry name" value="Cog5"/>
</dbReference>
<evidence type="ECO:0000313" key="9">
    <source>
        <dbReference type="Proteomes" id="UP000521872"/>
    </source>
</evidence>
<evidence type="ECO:0000313" key="8">
    <source>
        <dbReference type="EMBL" id="KAF4621290.1"/>
    </source>
</evidence>
<keyword evidence="9" id="KW-1185">Reference proteome</keyword>
<keyword evidence="4" id="KW-0472">Membrane</keyword>
<dbReference type="Proteomes" id="UP000521872">
    <property type="component" value="Unassembled WGS sequence"/>
</dbReference>
<feature type="domain" description="Conserved oligomeric Golgi complex subunit 5 helical" evidence="7">
    <location>
        <begin position="229"/>
        <end position="367"/>
    </location>
</feature>
<evidence type="ECO:0000259" key="6">
    <source>
        <dbReference type="Pfam" id="PF10392"/>
    </source>
</evidence>
<dbReference type="Pfam" id="PF20649">
    <property type="entry name" value="COG5_C"/>
    <property type="match status" value="2"/>
</dbReference>
<evidence type="ECO:0000256" key="5">
    <source>
        <dbReference type="SAM" id="MobiDB-lite"/>
    </source>
</evidence>
<dbReference type="PANTHER" id="PTHR13228:SF3">
    <property type="entry name" value="CONSERVED OLIGOMERIC GOLGI COMPLEX SUBUNIT 5"/>
    <property type="match status" value="1"/>
</dbReference>
<evidence type="ECO:0000256" key="2">
    <source>
        <dbReference type="ARBA" id="ARBA00020974"/>
    </source>
</evidence>
<evidence type="ECO:0000256" key="3">
    <source>
        <dbReference type="ARBA" id="ARBA00023034"/>
    </source>
</evidence>
<feature type="region of interest" description="Disordered" evidence="5">
    <location>
        <begin position="316"/>
        <end position="336"/>
    </location>
</feature>
<gene>
    <name evidence="8" type="ORF">D9613_000568</name>
</gene>
<dbReference type="InterPro" id="IPR048485">
    <property type="entry name" value="COG5_helical"/>
</dbReference>
<dbReference type="GO" id="GO:0000139">
    <property type="term" value="C:Golgi membrane"/>
    <property type="evidence" value="ECO:0007669"/>
    <property type="project" value="UniProtKB-SubCell"/>
</dbReference>
<feature type="domain" description="Conserved oligomeric Golgi complex subunit 5 N-terminal" evidence="6">
    <location>
        <begin position="6"/>
        <end position="152"/>
    </location>
</feature>
<comment type="subcellular location">
    <subcellularLocation>
        <location evidence="1">Golgi apparatus membrane</location>
        <topology evidence="1">Peripheral membrane protein</topology>
    </subcellularLocation>
</comment>
<dbReference type="GO" id="GO:0006891">
    <property type="term" value="P:intra-Golgi vesicle-mediated transport"/>
    <property type="evidence" value="ECO:0007669"/>
    <property type="project" value="InterPro"/>
</dbReference>
<dbReference type="PANTHER" id="PTHR13228">
    <property type="entry name" value="CONSERVED OLIGOMERIC GOLGI COMPLEX COMPONENT 5"/>
    <property type="match status" value="1"/>
</dbReference>
<dbReference type="AlphaFoldDB" id="A0A8H4R0V2"/>
<feature type="domain" description="Conserved oligomeric Golgi complex subunit 5 helical" evidence="7">
    <location>
        <begin position="387"/>
        <end position="467"/>
    </location>
</feature>
<dbReference type="InterPro" id="IPR049176">
    <property type="entry name" value="COG5_N"/>
</dbReference>
<name>A0A8H4R0V2_9AGAR</name>
<organism evidence="8 9">
    <name type="scientific">Agrocybe pediades</name>
    <dbReference type="NCBI Taxonomy" id="84607"/>
    <lineage>
        <taxon>Eukaryota</taxon>
        <taxon>Fungi</taxon>
        <taxon>Dikarya</taxon>
        <taxon>Basidiomycota</taxon>
        <taxon>Agaricomycotina</taxon>
        <taxon>Agaricomycetes</taxon>
        <taxon>Agaricomycetidae</taxon>
        <taxon>Agaricales</taxon>
        <taxon>Agaricineae</taxon>
        <taxon>Strophariaceae</taxon>
        <taxon>Agrocybe</taxon>
    </lineage>
</organism>
<reference evidence="8 9" key="1">
    <citation type="submission" date="2019-12" db="EMBL/GenBank/DDBJ databases">
        <authorList>
            <person name="Floudas D."/>
            <person name="Bentzer J."/>
            <person name="Ahren D."/>
            <person name="Johansson T."/>
            <person name="Persson P."/>
            <person name="Tunlid A."/>
        </authorList>
    </citation>
    <scope>NUCLEOTIDE SEQUENCE [LARGE SCALE GENOMIC DNA]</scope>
    <source>
        <strain evidence="8 9">CBS 102.39</strain>
    </source>
</reference>
<keyword evidence="3" id="KW-0333">Golgi apparatus</keyword>
<dbReference type="EMBL" id="JAACJL010000015">
    <property type="protein sequence ID" value="KAF4621290.1"/>
    <property type="molecule type" value="Genomic_DNA"/>
</dbReference>
<dbReference type="GO" id="GO:0017119">
    <property type="term" value="C:Golgi transport complex"/>
    <property type="evidence" value="ECO:0007669"/>
    <property type="project" value="InterPro"/>
</dbReference>
<sequence length="876" mass="96774">MADYSVFAAPDFDPNEYANAILAADSTYADSKLVKSSVKVSHQESISKEDISVAISKLNFGIEDVSKQIRNLVTAHHEDLLTQASNANALSGALTSVKSGLTDLDHSVEKLRSKVHVPYETLQKLVARLQRFHQASDLLRRTSRFIIVARRLQLQMNEVQGVKTSDKGASDELATATIMHGKDIEDEKERAIAKAALSIAELNSLMNDPETDDATLSKSPSDVNSTIPLCSIKVVASQEAFVEESRSIITNEMENMVLTGLATLNQTLLASSLQTAYNLGVLPSLVQSLLSQLSQAVEDRIRGAFDLNKISKDVSKDLPSTNSPHTPQMYRSRVRTEPTNVTAPQWSAALWARLETMFQEMADVCIKAGVPAVSRALDFYLPFIVVHVFQVHALEKVLKMKRDASSHVIFLDEAMKALENTPSSAFWMALSRSLQKHFQDSSKGSSFLQQTLSTGLPRLLRLFHDFFAKVVVHTDTVYTDTYQSPETTLLLRSLSTIEAQYLLKSSNKINEAVGQAFSGGARAPGTTEGVNVARIVTNELDAARFDPLLVRAVAKNTATCLDNILSRLEGLVSKDRGAISLMGPSASPQQISNANLANFLYQVWIRLIGLNEEHIPAVYSSLQPSIQTMKKAYEQIVDPLATSVRRELSAIIAKLHRSDFSKSADPDAGMGGSSIYMKELTEKLSFIKGEIISRFNLGDYGATWVMDIVKYVIRIFVLHISIAYPLGESGKLQMASDMTSLEFALNAFISIDNKRGGNLESVGEEYRALRAMRPLFFLDNKELASPSRTAGLPPLIVLHHILVRSPIPLPHKLHGWQEAEYVRWVDEHSEAESWTLVDSGLSHWEKVAETDGKDMEEAVEYVELARKVLRNAQSGK</sequence>
<comment type="caution">
    <text evidence="8">The sequence shown here is derived from an EMBL/GenBank/DDBJ whole genome shotgun (WGS) entry which is preliminary data.</text>
</comment>
<accession>A0A8H4R0V2</accession>
<evidence type="ECO:0000256" key="4">
    <source>
        <dbReference type="ARBA" id="ARBA00023136"/>
    </source>
</evidence>
<protein>
    <recommendedName>
        <fullName evidence="2">Conserved oligomeric Golgi complex subunit 5</fullName>
    </recommendedName>
</protein>
<dbReference type="Pfam" id="PF10392">
    <property type="entry name" value="COG5_N"/>
    <property type="match status" value="1"/>
</dbReference>